<dbReference type="InterPro" id="IPR004252">
    <property type="entry name" value="Probable_transposase_24"/>
</dbReference>
<evidence type="ECO:0000313" key="1">
    <source>
        <dbReference type="EMBL" id="KAK2657803.1"/>
    </source>
</evidence>
<protein>
    <submittedName>
        <fullName evidence="1">Uncharacterized protein</fullName>
    </submittedName>
</protein>
<name>A0AAD9XEX7_9ROSI</name>
<accession>A0AAD9XEX7</accession>
<comment type="caution">
    <text evidence="1">The sequence shown here is derived from an EMBL/GenBank/DDBJ whole genome shotgun (WGS) entry which is preliminary data.</text>
</comment>
<evidence type="ECO:0000313" key="2">
    <source>
        <dbReference type="Proteomes" id="UP001280121"/>
    </source>
</evidence>
<dbReference type="EMBL" id="JANJYI010000003">
    <property type="protein sequence ID" value="KAK2657803.1"/>
    <property type="molecule type" value="Genomic_DNA"/>
</dbReference>
<dbReference type="AlphaFoldDB" id="A0AAD9XEX7"/>
<dbReference type="Proteomes" id="UP001280121">
    <property type="component" value="Unassembled WGS sequence"/>
</dbReference>
<reference evidence="1" key="1">
    <citation type="journal article" date="2023" name="Plant J.">
        <title>Genome sequences and population genomics provide insights into the demographic history, inbreeding, and mutation load of two 'living fossil' tree species of Dipteronia.</title>
        <authorList>
            <person name="Feng Y."/>
            <person name="Comes H.P."/>
            <person name="Chen J."/>
            <person name="Zhu S."/>
            <person name="Lu R."/>
            <person name="Zhang X."/>
            <person name="Li P."/>
            <person name="Qiu J."/>
            <person name="Olsen K.M."/>
            <person name="Qiu Y."/>
        </authorList>
    </citation>
    <scope>NUCLEOTIDE SEQUENCE</scope>
    <source>
        <strain evidence="1">KIB01</strain>
    </source>
</reference>
<sequence length="128" mass="14317">MEANNKGKDSKSITRVDVWIRGHKRKEGNPISESLQNVLNAIEEFRSSKYFPNDSCIKEDAIAKVLGREKRGQVRGLGFGATPSRVDAQIQSGKNVKFLEAKLKVTNDELSSLREMVAGIMKQNEQII</sequence>
<keyword evidence="2" id="KW-1185">Reference proteome</keyword>
<gene>
    <name evidence="1" type="ORF">Ddye_010855</name>
</gene>
<dbReference type="Pfam" id="PF03004">
    <property type="entry name" value="Transposase_24"/>
    <property type="match status" value="1"/>
</dbReference>
<organism evidence="1 2">
    <name type="scientific">Dipteronia dyeriana</name>
    <dbReference type="NCBI Taxonomy" id="168575"/>
    <lineage>
        <taxon>Eukaryota</taxon>
        <taxon>Viridiplantae</taxon>
        <taxon>Streptophyta</taxon>
        <taxon>Embryophyta</taxon>
        <taxon>Tracheophyta</taxon>
        <taxon>Spermatophyta</taxon>
        <taxon>Magnoliopsida</taxon>
        <taxon>eudicotyledons</taxon>
        <taxon>Gunneridae</taxon>
        <taxon>Pentapetalae</taxon>
        <taxon>rosids</taxon>
        <taxon>malvids</taxon>
        <taxon>Sapindales</taxon>
        <taxon>Sapindaceae</taxon>
        <taxon>Hippocastanoideae</taxon>
        <taxon>Acereae</taxon>
        <taxon>Dipteronia</taxon>
    </lineage>
</organism>
<proteinExistence type="predicted"/>